<gene>
    <name evidence="3" type="ORF">U6N30_00665</name>
</gene>
<keyword evidence="2" id="KW-0472">Membrane</keyword>
<evidence type="ECO:0008006" key="5">
    <source>
        <dbReference type="Google" id="ProtNLM"/>
    </source>
</evidence>
<evidence type="ECO:0000256" key="2">
    <source>
        <dbReference type="SAM" id="Phobius"/>
    </source>
</evidence>
<dbReference type="RefSeq" id="WP_324275734.1">
    <property type="nucleotide sequence ID" value="NZ_CP141261.1"/>
</dbReference>
<accession>A0ABZ1B0R5</accession>
<feature type="compositionally biased region" description="Low complexity" evidence="1">
    <location>
        <begin position="182"/>
        <end position="191"/>
    </location>
</feature>
<keyword evidence="2" id="KW-0812">Transmembrane</keyword>
<name>A0ABZ1B0R5_9ACTN</name>
<feature type="compositionally biased region" description="Low complexity" evidence="1">
    <location>
        <begin position="205"/>
        <end position="218"/>
    </location>
</feature>
<evidence type="ECO:0000313" key="3">
    <source>
        <dbReference type="EMBL" id="WRL64407.1"/>
    </source>
</evidence>
<protein>
    <recommendedName>
        <fullName evidence="5">Serine/threonine protein kinase</fullName>
    </recommendedName>
</protein>
<proteinExistence type="predicted"/>
<reference evidence="3 4" key="1">
    <citation type="submission" date="2023-12" db="EMBL/GenBank/DDBJ databases">
        <title>Blastococcus brunescens sp. nov., an actonobacterium isolated from sandstone collected in sahara desert.</title>
        <authorList>
            <person name="Gtari M."/>
            <person name="Ghodhbane F."/>
        </authorList>
    </citation>
    <scope>NUCLEOTIDE SEQUENCE [LARGE SCALE GENOMIC DNA]</scope>
    <source>
        <strain evidence="3 4">BMG 8361</strain>
    </source>
</reference>
<feature type="transmembrane region" description="Helical" evidence="2">
    <location>
        <begin position="119"/>
        <end position="140"/>
    </location>
</feature>
<keyword evidence="4" id="KW-1185">Reference proteome</keyword>
<organism evidence="3 4">
    <name type="scientific">Blastococcus brunescens</name>
    <dbReference type="NCBI Taxonomy" id="1564165"/>
    <lineage>
        <taxon>Bacteria</taxon>
        <taxon>Bacillati</taxon>
        <taxon>Actinomycetota</taxon>
        <taxon>Actinomycetes</taxon>
        <taxon>Geodermatophilales</taxon>
        <taxon>Geodermatophilaceae</taxon>
        <taxon>Blastococcus</taxon>
    </lineage>
</organism>
<feature type="compositionally biased region" description="Pro residues" evidence="1">
    <location>
        <begin position="90"/>
        <end position="110"/>
    </location>
</feature>
<sequence>MLHKVAAGQILPPHRAGSLTGPLTRMLSADPADRPAMTEVRDELAKLAAGRGGDTTTVLLARTDLNSAAPGRNRTAAFPAGVTAAGAVTPTPPTPAPGPPEAPAAAPVPKPRGRRRGRAVWLLAGLVAVVLAGLVVFWVASPDDEDPSDRTAATTSAATTSAATTSAEPTDETDAGVDAEESPATSEPAATSEEEPPPTTRPRPRGSSSPPFPGTCRRLTSRRARGSRRSSPSSSGSPSSGASSRACRSRTSRPRAPPPWSRTSPTCSRTAPARPSANA</sequence>
<keyword evidence="2" id="KW-1133">Transmembrane helix</keyword>
<dbReference type="Proteomes" id="UP001324287">
    <property type="component" value="Chromosome"/>
</dbReference>
<feature type="region of interest" description="Disordered" evidence="1">
    <location>
        <begin position="1"/>
        <end position="25"/>
    </location>
</feature>
<evidence type="ECO:0000313" key="4">
    <source>
        <dbReference type="Proteomes" id="UP001324287"/>
    </source>
</evidence>
<evidence type="ECO:0000256" key="1">
    <source>
        <dbReference type="SAM" id="MobiDB-lite"/>
    </source>
</evidence>
<feature type="compositionally biased region" description="Low complexity" evidence="1">
    <location>
        <begin position="151"/>
        <end position="167"/>
    </location>
</feature>
<feature type="compositionally biased region" description="Low complexity" evidence="1">
    <location>
        <begin position="229"/>
        <end position="246"/>
    </location>
</feature>
<dbReference type="EMBL" id="CP141261">
    <property type="protein sequence ID" value="WRL64407.1"/>
    <property type="molecule type" value="Genomic_DNA"/>
</dbReference>
<feature type="compositionally biased region" description="Basic residues" evidence="1">
    <location>
        <begin position="219"/>
        <end position="228"/>
    </location>
</feature>
<feature type="region of interest" description="Disordered" evidence="1">
    <location>
        <begin position="141"/>
        <end position="279"/>
    </location>
</feature>
<feature type="region of interest" description="Disordered" evidence="1">
    <location>
        <begin position="84"/>
        <end position="112"/>
    </location>
</feature>
<feature type="compositionally biased region" description="Acidic residues" evidence="1">
    <location>
        <begin position="169"/>
        <end position="181"/>
    </location>
</feature>